<sequence>MISSLFENEKVPAKAFSLNLAVFRKGLPRRIDSSRIVSASCSPRPVIFVGGLPGSNRRFDLFNLQGSSPSRACLVTSSSLLCTWRLGFQLVILLAVAAAYSRRVPPHRRLPILNGYILVTANGGINQQRVAAYVHQLESSKLKLTQLEQDLQMAHSQGNTSDMDNRIREQRVLHFLKSFVISFKLIIFVLWQC</sequence>
<evidence type="ECO:0000256" key="2">
    <source>
        <dbReference type="SAM" id="Phobius"/>
    </source>
</evidence>
<keyword evidence="2" id="KW-0472">Membrane</keyword>
<accession>A0ABU6QAQ9</accession>
<feature type="transmembrane region" description="Helical" evidence="2">
    <location>
        <begin position="172"/>
        <end position="191"/>
    </location>
</feature>
<proteinExistence type="predicted"/>
<name>A0ABU6QAQ9_9FABA</name>
<comment type="caution">
    <text evidence="3">The sequence shown here is derived from an EMBL/GenBank/DDBJ whole genome shotgun (WGS) entry which is preliminary data.</text>
</comment>
<gene>
    <name evidence="3" type="ORF">PIB30_028652</name>
</gene>
<keyword evidence="1" id="KW-0175">Coiled coil</keyword>
<dbReference type="Proteomes" id="UP001341840">
    <property type="component" value="Unassembled WGS sequence"/>
</dbReference>
<reference evidence="3 4" key="1">
    <citation type="journal article" date="2023" name="Plants (Basel)">
        <title>Bridging the Gap: Combining Genomics and Transcriptomics Approaches to Understand Stylosanthes scabra, an Orphan Legume from the Brazilian Caatinga.</title>
        <authorList>
            <person name="Ferreira-Neto J.R.C."/>
            <person name="da Silva M.D."/>
            <person name="Binneck E."/>
            <person name="de Melo N.F."/>
            <person name="da Silva R.H."/>
            <person name="de Melo A.L.T.M."/>
            <person name="Pandolfi V."/>
            <person name="Bustamante F.O."/>
            <person name="Brasileiro-Vidal A.C."/>
            <person name="Benko-Iseppon A.M."/>
        </authorList>
    </citation>
    <scope>NUCLEOTIDE SEQUENCE [LARGE SCALE GENOMIC DNA]</scope>
    <source>
        <tissue evidence="3">Leaves</tissue>
    </source>
</reference>
<evidence type="ECO:0000256" key="1">
    <source>
        <dbReference type="SAM" id="Coils"/>
    </source>
</evidence>
<protein>
    <submittedName>
        <fullName evidence="3">Uncharacterized protein</fullName>
    </submittedName>
</protein>
<evidence type="ECO:0000313" key="4">
    <source>
        <dbReference type="Proteomes" id="UP001341840"/>
    </source>
</evidence>
<keyword evidence="2" id="KW-1133">Transmembrane helix</keyword>
<keyword evidence="2" id="KW-0812">Transmembrane</keyword>
<dbReference type="EMBL" id="JASCZI010000114">
    <property type="protein sequence ID" value="MED6108918.1"/>
    <property type="molecule type" value="Genomic_DNA"/>
</dbReference>
<evidence type="ECO:0000313" key="3">
    <source>
        <dbReference type="EMBL" id="MED6108918.1"/>
    </source>
</evidence>
<organism evidence="3 4">
    <name type="scientific">Stylosanthes scabra</name>
    <dbReference type="NCBI Taxonomy" id="79078"/>
    <lineage>
        <taxon>Eukaryota</taxon>
        <taxon>Viridiplantae</taxon>
        <taxon>Streptophyta</taxon>
        <taxon>Embryophyta</taxon>
        <taxon>Tracheophyta</taxon>
        <taxon>Spermatophyta</taxon>
        <taxon>Magnoliopsida</taxon>
        <taxon>eudicotyledons</taxon>
        <taxon>Gunneridae</taxon>
        <taxon>Pentapetalae</taxon>
        <taxon>rosids</taxon>
        <taxon>fabids</taxon>
        <taxon>Fabales</taxon>
        <taxon>Fabaceae</taxon>
        <taxon>Papilionoideae</taxon>
        <taxon>50 kb inversion clade</taxon>
        <taxon>dalbergioids sensu lato</taxon>
        <taxon>Dalbergieae</taxon>
        <taxon>Pterocarpus clade</taxon>
        <taxon>Stylosanthes</taxon>
    </lineage>
</organism>
<keyword evidence="4" id="KW-1185">Reference proteome</keyword>
<feature type="coiled-coil region" evidence="1">
    <location>
        <begin position="130"/>
        <end position="157"/>
    </location>
</feature>